<dbReference type="AlphaFoldDB" id="A0A7C5HNX6"/>
<gene>
    <name evidence="1" type="ORF">ENL19_03015</name>
</gene>
<evidence type="ECO:0008006" key="2">
    <source>
        <dbReference type="Google" id="ProtNLM"/>
    </source>
</evidence>
<name>A0A7C5HNX6_UNCW3</name>
<organism evidence="1">
    <name type="scientific">candidate division WOR-3 bacterium</name>
    <dbReference type="NCBI Taxonomy" id="2052148"/>
    <lineage>
        <taxon>Bacteria</taxon>
        <taxon>Bacteria division WOR-3</taxon>
    </lineage>
</organism>
<comment type="caution">
    <text evidence="1">The sequence shown here is derived from an EMBL/GenBank/DDBJ whole genome shotgun (WGS) entry which is preliminary data.</text>
</comment>
<sequence>MIVLLLFSYFQQYVYYNINGKLDDSLHIFTAVEKILYENNSKDTLDEVWFNLFANAFKRNSRFERQILKKGKKSPFRSPDTDTGYIKIWFMRQDRNEIENYDDTKDVMRVALDHRLLPGDVTEFTIMYELKVPKIYSRLGHKGKHYEMSQWYPQISVYDSLGWHIDGYNIEGEFYNEFGDYDISINLPAGYIVLGTGNIRGDSI</sequence>
<proteinExistence type="predicted"/>
<protein>
    <recommendedName>
        <fullName evidence="2">M1 family peptidase</fullName>
    </recommendedName>
</protein>
<reference evidence="1" key="1">
    <citation type="journal article" date="2020" name="mSystems">
        <title>Genome- and Community-Level Interaction Insights into Carbon Utilization and Element Cycling Functions of Hydrothermarchaeota in Hydrothermal Sediment.</title>
        <authorList>
            <person name="Zhou Z."/>
            <person name="Liu Y."/>
            <person name="Xu W."/>
            <person name="Pan J."/>
            <person name="Luo Z.H."/>
            <person name="Li M."/>
        </authorList>
    </citation>
    <scope>NUCLEOTIDE SEQUENCE [LARGE SCALE GENOMIC DNA]</scope>
    <source>
        <strain evidence="1">HyVt-74</strain>
    </source>
</reference>
<feature type="non-terminal residue" evidence="1">
    <location>
        <position position="204"/>
    </location>
</feature>
<evidence type="ECO:0000313" key="1">
    <source>
        <dbReference type="EMBL" id="HHE05016.1"/>
    </source>
</evidence>
<dbReference type="Proteomes" id="UP000886110">
    <property type="component" value="Unassembled WGS sequence"/>
</dbReference>
<accession>A0A7C5HNX6</accession>
<dbReference type="EMBL" id="DRTB01000226">
    <property type="protein sequence ID" value="HHE05016.1"/>
    <property type="molecule type" value="Genomic_DNA"/>
</dbReference>